<dbReference type="InterPro" id="IPR013424">
    <property type="entry name" value="Ice-binding_C"/>
</dbReference>
<evidence type="ECO:0000313" key="2">
    <source>
        <dbReference type="EMBL" id="RUS93150.1"/>
    </source>
</evidence>
<proteinExistence type="predicted"/>
<sequence length="257" mass="27217">MNFKHISAFAGLITASVLAVSVSPAQAFTFTTNSTYNNNPKEDIFLKSVKLTDGTVINDFALVNKAKIVQNDIYTGGNSGAASSEKGDNAQGINVEDPTNQNLVTSLGNLNLNNIIDDEDTGSFKINLGFNKALDKLFFFERGMNSDLSVQALDTNGNLIGNLLTLSRNDSKYAGYSIDTTEIDGAQEVGSWGVSLADLGVSSPISRIQLTSQASFNGPDFKVVGAVAKSTPEPTSLVSIGLVSGIVALLKRRKIAK</sequence>
<reference evidence="2" key="1">
    <citation type="submission" date="2018-12" db="EMBL/GenBank/DDBJ databases">
        <authorList>
            <person name="Will S."/>
            <person name="Neumann-Schaal M."/>
            <person name="Henke P."/>
        </authorList>
    </citation>
    <scope>NUCLEOTIDE SEQUENCE</scope>
    <source>
        <strain evidence="2">PCC 7102</strain>
    </source>
</reference>
<name>A0A3S1I785_9CYAN</name>
<protein>
    <recommendedName>
        <fullName evidence="4">PEP-CTERM protein-sorting domain-containing protein</fullName>
    </recommendedName>
</protein>
<dbReference type="NCBIfam" id="TIGR02595">
    <property type="entry name" value="PEP_CTERM"/>
    <property type="match status" value="1"/>
</dbReference>
<accession>A0A3S1I785</accession>
<dbReference type="AlphaFoldDB" id="A0A3S1I785"/>
<dbReference type="OrthoDB" id="488914at2"/>
<reference evidence="2" key="2">
    <citation type="journal article" date="2019" name="Genome Biol. Evol.">
        <title>Day and night: Metabolic profiles and evolutionary relationships of six axenic non-marine cyanobacteria.</title>
        <authorList>
            <person name="Will S.E."/>
            <person name="Henke P."/>
            <person name="Boedeker C."/>
            <person name="Huang S."/>
            <person name="Brinkmann H."/>
            <person name="Rohde M."/>
            <person name="Jarek M."/>
            <person name="Friedl T."/>
            <person name="Seufert S."/>
            <person name="Schumacher M."/>
            <person name="Overmann J."/>
            <person name="Neumann-Schaal M."/>
            <person name="Petersen J."/>
        </authorList>
    </citation>
    <scope>NUCLEOTIDE SEQUENCE [LARGE SCALE GENOMIC DNA]</scope>
    <source>
        <strain evidence="2">PCC 7102</strain>
    </source>
</reference>
<evidence type="ECO:0000256" key="1">
    <source>
        <dbReference type="SAM" id="SignalP"/>
    </source>
</evidence>
<feature type="signal peptide" evidence="1">
    <location>
        <begin position="1"/>
        <end position="27"/>
    </location>
</feature>
<evidence type="ECO:0000313" key="3">
    <source>
        <dbReference type="Proteomes" id="UP000271624"/>
    </source>
</evidence>
<dbReference type="EMBL" id="RSCL01000062">
    <property type="protein sequence ID" value="RUS93150.1"/>
    <property type="molecule type" value="Genomic_DNA"/>
</dbReference>
<feature type="chain" id="PRO_5030083055" description="PEP-CTERM protein-sorting domain-containing protein" evidence="1">
    <location>
        <begin position="28"/>
        <end position="257"/>
    </location>
</feature>
<dbReference type="NCBIfam" id="NF041929">
    <property type="entry name" value="Xrt_dep_XDP2"/>
    <property type="match status" value="1"/>
</dbReference>
<keyword evidence="1" id="KW-0732">Signal</keyword>
<gene>
    <name evidence="2" type="ORF">DSM106972_097020</name>
</gene>
<dbReference type="RefSeq" id="WP_127087602.1">
    <property type="nucleotide sequence ID" value="NZ_RSCL01000062.1"/>
</dbReference>
<comment type="caution">
    <text evidence="2">The sequence shown here is derived from an EMBL/GenBank/DDBJ whole genome shotgun (WGS) entry which is preliminary data.</text>
</comment>
<organism evidence="2 3">
    <name type="scientific">Dulcicalothrix desertica PCC 7102</name>
    <dbReference type="NCBI Taxonomy" id="232991"/>
    <lineage>
        <taxon>Bacteria</taxon>
        <taxon>Bacillati</taxon>
        <taxon>Cyanobacteriota</taxon>
        <taxon>Cyanophyceae</taxon>
        <taxon>Nostocales</taxon>
        <taxon>Calotrichaceae</taxon>
        <taxon>Dulcicalothrix</taxon>
    </lineage>
</organism>
<evidence type="ECO:0008006" key="4">
    <source>
        <dbReference type="Google" id="ProtNLM"/>
    </source>
</evidence>
<keyword evidence="3" id="KW-1185">Reference proteome</keyword>
<dbReference type="Proteomes" id="UP000271624">
    <property type="component" value="Unassembled WGS sequence"/>
</dbReference>